<dbReference type="Gene3D" id="3.30.70.20">
    <property type="match status" value="1"/>
</dbReference>
<name>A0ABY3TZV1_9MYCO</name>
<keyword evidence="2" id="KW-0813">Transport</keyword>
<dbReference type="InterPro" id="IPR051269">
    <property type="entry name" value="Fe-S_cluster_ET"/>
</dbReference>
<comment type="cofactor">
    <cofactor evidence="1">
        <name>[3Fe-4S] cluster</name>
        <dbReference type="ChEBI" id="CHEBI:21137"/>
    </cofactor>
</comment>
<reference evidence="8" key="1">
    <citation type="submission" date="2022-08" db="EMBL/GenBank/DDBJ databases">
        <title>Complete genome sequence of 14 non-tuberculosis mycobacteria type-strains.</title>
        <authorList>
            <person name="Igarashi Y."/>
            <person name="Osugi A."/>
            <person name="Mitarai S."/>
        </authorList>
    </citation>
    <scope>NUCLEOTIDE SEQUENCE</scope>
    <source>
        <strain evidence="8">DSM 45575</strain>
    </source>
</reference>
<keyword evidence="4" id="KW-0249">Electron transport</keyword>
<evidence type="ECO:0000313" key="9">
    <source>
        <dbReference type="Proteomes" id="UP001055200"/>
    </source>
</evidence>
<keyword evidence="6" id="KW-0411">Iron-sulfur</keyword>
<evidence type="ECO:0000256" key="4">
    <source>
        <dbReference type="ARBA" id="ARBA00022982"/>
    </source>
</evidence>
<keyword evidence="3" id="KW-0479">Metal-binding</keyword>
<dbReference type="PANTHER" id="PTHR36923">
    <property type="entry name" value="FERREDOXIN"/>
    <property type="match status" value="1"/>
</dbReference>
<accession>A0ABY3TZV1</accession>
<evidence type="ECO:0000313" key="8">
    <source>
        <dbReference type="EMBL" id="ULN53240.2"/>
    </source>
</evidence>
<organism evidence="8 9">
    <name type="scientific">Mycolicibacillus parakoreensis</name>
    <dbReference type="NCBI Taxonomy" id="1069221"/>
    <lineage>
        <taxon>Bacteria</taxon>
        <taxon>Bacillati</taxon>
        <taxon>Actinomycetota</taxon>
        <taxon>Actinomycetes</taxon>
        <taxon>Mycobacteriales</taxon>
        <taxon>Mycobacteriaceae</taxon>
        <taxon>Mycolicibacillus</taxon>
    </lineage>
</organism>
<evidence type="ECO:0000256" key="6">
    <source>
        <dbReference type="ARBA" id="ARBA00023014"/>
    </source>
</evidence>
<sequence>MQPTSPGRLGPYKEVVMRVEVDLDRCEGNAICVGIDPDLFELNDDEQCHVKIAPVPADKEAHAQQAIDECPRAALIRRD</sequence>
<evidence type="ECO:0000256" key="2">
    <source>
        <dbReference type="ARBA" id="ARBA00022448"/>
    </source>
</evidence>
<keyword evidence="7" id="KW-0003">3Fe-4S</keyword>
<gene>
    <name evidence="8" type="ORF">MIU77_02415</name>
</gene>
<dbReference type="SUPFAM" id="SSF54862">
    <property type="entry name" value="4Fe-4S ferredoxins"/>
    <property type="match status" value="1"/>
</dbReference>
<evidence type="ECO:0000256" key="5">
    <source>
        <dbReference type="ARBA" id="ARBA00023004"/>
    </source>
</evidence>
<proteinExistence type="predicted"/>
<protein>
    <submittedName>
        <fullName evidence="8">Ferredoxin</fullName>
    </submittedName>
</protein>
<dbReference type="PANTHER" id="PTHR36923:SF3">
    <property type="entry name" value="FERREDOXIN"/>
    <property type="match status" value="1"/>
</dbReference>
<evidence type="ECO:0000256" key="7">
    <source>
        <dbReference type="ARBA" id="ARBA00023291"/>
    </source>
</evidence>
<keyword evidence="9" id="KW-1185">Reference proteome</keyword>
<dbReference type="EMBL" id="CP092365">
    <property type="protein sequence ID" value="ULN53240.2"/>
    <property type="molecule type" value="Genomic_DNA"/>
</dbReference>
<evidence type="ECO:0000256" key="1">
    <source>
        <dbReference type="ARBA" id="ARBA00001927"/>
    </source>
</evidence>
<keyword evidence="5" id="KW-0408">Iron</keyword>
<dbReference type="Proteomes" id="UP001055200">
    <property type="component" value="Chromosome"/>
</dbReference>
<dbReference type="Pfam" id="PF13459">
    <property type="entry name" value="Fer4_15"/>
    <property type="match status" value="1"/>
</dbReference>
<evidence type="ECO:0000256" key="3">
    <source>
        <dbReference type="ARBA" id="ARBA00022723"/>
    </source>
</evidence>